<keyword evidence="8" id="KW-0732">Signal</keyword>
<dbReference type="SMART" id="SM00607">
    <property type="entry name" value="FTP"/>
    <property type="match status" value="1"/>
</dbReference>
<accession>A0A8B6GCG2</accession>
<keyword evidence="7" id="KW-1015">Disulfide bond</keyword>
<feature type="chain" id="PRO_5032574334" description="Fucolectin tachylectin-4 pentraxin-1 domain-containing protein" evidence="8">
    <location>
        <begin position="19"/>
        <end position="212"/>
    </location>
</feature>
<dbReference type="Pfam" id="PF22633">
    <property type="entry name" value="F5_F8_type_C_2"/>
    <property type="match status" value="1"/>
</dbReference>
<dbReference type="AlphaFoldDB" id="A0A8B6GCG2"/>
<dbReference type="Proteomes" id="UP000596742">
    <property type="component" value="Unassembled WGS sequence"/>
</dbReference>
<dbReference type="InterPro" id="IPR051941">
    <property type="entry name" value="BG_Antigen-Binding_Lectin"/>
</dbReference>
<organism evidence="10 11">
    <name type="scientific">Mytilus galloprovincialis</name>
    <name type="common">Mediterranean mussel</name>
    <dbReference type="NCBI Taxonomy" id="29158"/>
    <lineage>
        <taxon>Eukaryota</taxon>
        <taxon>Metazoa</taxon>
        <taxon>Spiralia</taxon>
        <taxon>Lophotrochozoa</taxon>
        <taxon>Mollusca</taxon>
        <taxon>Bivalvia</taxon>
        <taxon>Autobranchia</taxon>
        <taxon>Pteriomorphia</taxon>
        <taxon>Mytilida</taxon>
        <taxon>Mytiloidea</taxon>
        <taxon>Mytilidae</taxon>
        <taxon>Mytilinae</taxon>
        <taxon>Mytilus</taxon>
    </lineage>
</organism>
<evidence type="ECO:0000256" key="2">
    <source>
        <dbReference type="ARBA" id="ARBA00010147"/>
    </source>
</evidence>
<feature type="signal peptide" evidence="8">
    <location>
        <begin position="1"/>
        <end position="18"/>
    </location>
</feature>
<dbReference type="OrthoDB" id="6137108at2759"/>
<comment type="similarity">
    <text evidence="2">Belongs to the fucolectin family.</text>
</comment>
<dbReference type="PANTHER" id="PTHR45713">
    <property type="entry name" value="FTP DOMAIN-CONTAINING PROTEIN"/>
    <property type="match status" value="1"/>
</dbReference>
<evidence type="ECO:0000256" key="4">
    <source>
        <dbReference type="ARBA" id="ARBA00022723"/>
    </source>
</evidence>
<protein>
    <recommendedName>
        <fullName evidence="9">Fucolectin tachylectin-4 pentraxin-1 domain-containing protein</fullName>
    </recommendedName>
</protein>
<evidence type="ECO:0000256" key="1">
    <source>
        <dbReference type="ARBA" id="ARBA00002219"/>
    </source>
</evidence>
<feature type="domain" description="Fucolectin tachylectin-4 pentraxin-1" evidence="9">
    <location>
        <begin position="76"/>
        <end position="212"/>
    </location>
</feature>
<evidence type="ECO:0000313" key="11">
    <source>
        <dbReference type="Proteomes" id="UP000596742"/>
    </source>
</evidence>
<dbReference type="GO" id="GO:0001868">
    <property type="term" value="P:regulation of complement activation, lectin pathway"/>
    <property type="evidence" value="ECO:0007669"/>
    <property type="project" value="UniProtKB-ARBA"/>
</dbReference>
<keyword evidence="6" id="KW-0106">Calcium</keyword>
<evidence type="ECO:0000256" key="8">
    <source>
        <dbReference type="SAM" id="SignalP"/>
    </source>
</evidence>
<keyword evidence="5" id="KW-0430">Lectin</keyword>
<dbReference type="GO" id="GO:0046872">
    <property type="term" value="F:metal ion binding"/>
    <property type="evidence" value="ECO:0007669"/>
    <property type="project" value="UniProtKB-KW"/>
</dbReference>
<proteinExistence type="inferred from homology"/>
<dbReference type="GO" id="GO:0010185">
    <property type="term" value="P:regulation of cellular defense response"/>
    <property type="evidence" value="ECO:0007669"/>
    <property type="project" value="UniProtKB-ARBA"/>
</dbReference>
<evidence type="ECO:0000259" key="9">
    <source>
        <dbReference type="SMART" id="SM00607"/>
    </source>
</evidence>
<name>A0A8B6GCG2_MYTGA</name>
<evidence type="ECO:0000256" key="5">
    <source>
        <dbReference type="ARBA" id="ARBA00022734"/>
    </source>
</evidence>
<sequence>MIYCAVVIIFGCTMLSSACQISISGYKGDLGSDQRLEQKILKIEYTMKTTLQRHGEMLKQILERKCKDAIPANIRVEDVSYKKLTGQSSSSSGHKPSGSAVDGDLSTIFHTNHDKTPYWWVDLGGSFSVQHVEIWNRAHGYGRRLHDLDITVGPTLSEMKLCTYYKGPASDGEHLILTCSKTIKGRYVKLALRGPEWLHLREVKVFAYVKAC</sequence>
<keyword evidence="11" id="KW-1185">Reference proteome</keyword>
<dbReference type="PANTHER" id="PTHR45713:SF15">
    <property type="entry name" value="F5_8 TYPE C DOMAIN-CONTAINING PROTEIN"/>
    <property type="match status" value="1"/>
</dbReference>
<comment type="subunit">
    <text evidence="3">Homotrimer.</text>
</comment>
<evidence type="ECO:0000313" key="10">
    <source>
        <dbReference type="EMBL" id="VDI62272.1"/>
    </source>
</evidence>
<dbReference type="InterPro" id="IPR008979">
    <property type="entry name" value="Galactose-bd-like_sf"/>
</dbReference>
<keyword evidence="4" id="KW-0479">Metal-binding</keyword>
<dbReference type="EMBL" id="UYJE01008239">
    <property type="protein sequence ID" value="VDI62272.1"/>
    <property type="molecule type" value="Genomic_DNA"/>
</dbReference>
<gene>
    <name evidence="10" type="ORF">MGAL_10B036832</name>
</gene>
<comment type="caution">
    <text evidence="10">The sequence shown here is derived from an EMBL/GenBank/DDBJ whole genome shotgun (WGS) entry which is preliminary data.</text>
</comment>
<evidence type="ECO:0000256" key="6">
    <source>
        <dbReference type="ARBA" id="ARBA00022837"/>
    </source>
</evidence>
<dbReference type="InterPro" id="IPR006585">
    <property type="entry name" value="FTP1"/>
</dbReference>
<evidence type="ECO:0000256" key="7">
    <source>
        <dbReference type="ARBA" id="ARBA00023157"/>
    </source>
</evidence>
<comment type="function">
    <text evidence="1">Acts as a defensive agent. Recognizes blood group fucosylated oligosaccharides including A, B, H and Lewis B-type antigens. Does not recognize Lewis A antigen and has low affinity for monovalent haptens.</text>
</comment>
<dbReference type="GO" id="GO:0042806">
    <property type="term" value="F:fucose binding"/>
    <property type="evidence" value="ECO:0007669"/>
    <property type="project" value="UniProtKB-ARBA"/>
</dbReference>
<reference evidence="10" key="1">
    <citation type="submission" date="2018-11" db="EMBL/GenBank/DDBJ databases">
        <authorList>
            <person name="Alioto T."/>
            <person name="Alioto T."/>
        </authorList>
    </citation>
    <scope>NUCLEOTIDE SEQUENCE</scope>
</reference>
<evidence type="ECO:0000256" key="3">
    <source>
        <dbReference type="ARBA" id="ARBA00011233"/>
    </source>
</evidence>
<dbReference type="SUPFAM" id="SSF49785">
    <property type="entry name" value="Galactose-binding domain-like"/>
    <property type="match status" value="1"/>
</dbReference>
<dbReference type="Gene3D" id="2.60.120.260">
    <property type="entry name" value="Galactose-binding domain-like"/>
    <property type="match status" value="1"/>
</dbReference>